<accession>A0A6A5W0L5</accession>
<evidence type="ECO:0000313" key="2">
    <source>
        <dbReference type="EMBL" id="KAF1992735.1"/>
    </source>
</evidence>
<protein>
    <submittedName>
        <fullName evidence="2">Uncharacterized protein</fullName>
    </submittedName>
</protein>
<feature type="non-terminal residue" evidence="2">
    <location>
        <position position="1"/>
    </location>
</feature>
<feature type="non-terminal residue" evidence="2">
    <location>
        <position position="52"/>
    </location>
</feature>
<evidence type="ECO:0000313" key="3">
    <source>
        <dbReference type="Proteomes" id="UP000799779"/>
    </source>
</evidence>
<dbReference type="Proteomes" id="UP000799779">
    <property type="component" value="Unassembled WGS sequence"/>
</dbReference>
<name>A0A6A5W0L5_9PLEO</name>
<reference evidence="2" key="1">
    <citation type="journal article" date="2020" name="Stud. Mycol.">
        <title>101 Dothideomycetes genomes: a test case for predicting lifestyles and emergence of pathogens.</title>
        <authorList>
            <person name="Haridas S."/>
            <person name="Albert R."/>
            <person name="Binder M."/>
            <person name="Bloem J."/>
            <person name="Labutti K."/>
            <person name="Salamov A."/>
            <person name="Andreopoulos B."/>
            <person name="Baker S."/>
            <person name="Barry K."/>
            <person name="Bills G."/>
            <person name="Bluhm B."/>
            <person name="Cannon C."/>
            <person name="Castanera R."/>
            <person name="Culley D."/>
            <person name="Daum C."/>
            <person name="Ezra D."/>
            <person name="Gonzalez J."/>
            <person name="Henrissat B."/>
            <person name="Kuo A."/>
            <person name="Liang C."/>
            <person name="Lipzen A."/>
            <person name="Lutzoni F."/>
            <person name="Magnuson J."/>
            <person name="Mondo S."/>
            <person name="Nolan M."/>
            <person name="Ohm R."/>
            <person name="Pangilinan J."/>
            <person name="Park H.-J."/>
            <person name="Ramirez L."/>
            <person name="Alfaro M."/>
            <person name="Sun H."/>
            <person name="Tritt A."/>
            <person name="Yoshinaga Y."/>
            <person name="Zwiers L.-H."/>
            <person name="Turgeon B."/>
            <person name="Goodwin S."/>
            <person name="Spatafora J."/>
            <person name="Crous P."/>
            <person name="Grigoriev I."/>
        </authorList>
    </citation>
    <scope>NUCLEOTIDE SEQUENCE</scope>
    <source>
        <strain evidence="2">CBS 123094</strain>
    </source>
</reference>
<evidence type="ECO:0000313" key="1">
    <source>
        <dbReference type="EMBL" id="KAF1992679.1"/>
    </source>
</evidence>
<gene>
    <name evidence="1" type="ORF">P154DRAFT_393202</name>
    <name evidence="2" type="ORF">P154DRAFT_405791</name>
</gene>
<keyword evidence="3" id="KW-1185">Reference proteome</keyword>
<organism evidence="2 3">
    <name type="scientific">Amniculicola lignicola CBS 123094</name>
    <dbReference type="NCBI Taxonomy" id="1392246"/>
    <lineage>
        <taxon>Eukaryota</taxon>
        <taxon>Fungi</taxon>
        <taxon>Dikarya</taxon>
        <taxon>Ascomycota</taxon>
        <taxon>Pezizomycotina</taxon>
        <taxon>Dothideomycetes</taxon>
        <taxon>Pleosporomycetidae</taxon>
        <taxon>Pleosporales</taxon>
        <taxon>Amniculicolaceae</taxon>
        <taxon>Amniculicola</taxon>
    </lineage>
</organism>
<dbReference type="EMBL" id="ML977881">
    <property type="protein sequence ID" value="KAF1992679.1"/>
    <property type="molecule type" value="Genomic_DNA"/>
</dbReference>
<proteinExistence type="predicted"/>
<dbReference type="EMBL" id="ML977819">
    <property type="protein sequence ID" value="KAF1992735.1"/>
    <property type="molecule type" value="Genomic_DNA"/>
</dbReference>
<sequence length="52" mass="5985">DGQYSLVVIKEAFKLIFNSLIKIFNPLQNDTKVTITTITTKESSPYLFINYN</sequence>
<dbReference type="AlphaFoldDB" id="A0A6A5W0L5"/>